<sequence length="210" mass="23714">MRQRSHKPCGAPLGGILRAAEGNAPPLTKLWAGFNLPHLRSLAITNLEHTHEPCGTTTATTYIIHASSLSLTGRGNKDLCPKCISVFQILQITTFPYLTALNLDDFSIDRQQLTSTLNHFAPQLRALTLANIRLTTGTWQPVFYFLRRFHHLLDVKFKDLLELGPFQRTRPDGHGTPYLLARGTPYLLEEYKFFARSYVIFGEKCVLVSF</sequence>
<accession>A0A6A7A6K8</accession>
<evidence type="ECO:0000313" key="2">
    <source>
        <dbReference type="Proteomes" id="UP000799424"/>
    </source>
</evidence>
<name>A0A6A7A6K8_9PLEO</name>
<dbReference type="EMBL" id="MU006222">
    <property type="protein sequence ID" value="KAF2828408.1"/>
    <property type="molecule type" value="Genomic_DNA"/>
</dbReference>
<dbReference type="Proteomes" id="UP000799424">
    <property type="component" value="Unassembled WGS sequence"/>
</dbReference>
<organism evidence="1 2">
    <name type="scientific">Ophiobolus disseminans</name>
    <dbReference type="NCBI Taxonomy" id="1469910"/>
    <lineage>
        <taxon>Eukaryota</taxon>
        <taxon>Fungi</taxon>
        <taxon>Dikarya</taxon>
        <taxon>Ascomycota</taxon>
        <taxon>Pezizomycotina</taxon>
        <taxon>Dothideomycetes</taxon>
        <taxon>Pleosporomycetidae</taxon>
        <taxon>Pleosporales</taxon>
        <taxon>Pleosporineae</taxon>
        <taxon>Phaeosphaeriaceae</taxon>
        <taxon>Ophiobolus</taxon>
    </lineage>
</organism>
<evidence type="ECO:0000313" key="1">
    <source>
        <dbReference type="EMBL" id="KAF2828408.1"/>
    </source>
</evidence>
<gene>
    <name evidence="1" type="ORF">CC86DRAFT_454223</name>
</gene>
<dbReference type="AlphaFoldDB" id="A0A6A7A6K8"/>
<keyword evidence="2" id="KW-1185">Reference proteome</keyword>
<dbReference type="SUPFAM" id="SSF52047">
    <property type="entry name" value="RNI-like"/>
    <property type="match status" value="1"/>
</dbReference>
<reference evidence="1" key="1">
    <citation type="journal article" date="2020" name="Stud. Mycol.">
        <title>101 Dothideomycetes genomes: a test case for predicting lifestyles and emergence of pathogens.</title>
        <authorList>
            <person name="Haridas S."/>
            <person name="Albert R."/>
            <person name="Binder M."/>
            <person name="Bloem J."/>
            <person name="Labutti K."/>
            <person name="Salamov A."/>
            <person name="Andreopoulos B."/>
            <person name="Baker S."/>
            <person name="Barry K."/>
            <person name="Bills G."/>
            <person name="Bluhm B."/>
            <person name="Cannon C."/>
            <person name="Castanera R."/>
            <person name="Culley D."/>
            <person name="Daum C."/>
            <person name="Ezra D."/>
            <person name="Gonzalez J."/>
            <person name="Henrissat B."/>
            <person name="Kuo A."/>
            <person name="Liang C."/>
            <person name="Lipzen A."/>
            <person name="Lutzoni F."/>
            <person name="Magnuson J."/>
            <person name="Mondo S."/>
            <person name="Nolan M."/>
            <person name="Ohm R."/>
            <person name="Pangilinan J."/>
            <person name="Park H.-J."/>
            <person name="Ramirez L."/>
            <person name="Alfaro M."/>
            <person name="Sun H."/>
            <person name="Tritt A."/>
            <person name="Yoshinaga Y."/>
            <person name="Zwiers L.-H."/>
            <person name="Turgeon B."/>
            <person name="Goodwin S."/>
            <person name="Spatafora J."/>
            <person name="Crous P."/>
            <person name="Grigoriev I."/>
        </authorList>
    </citation>
    <scope>NUCLEOTIDE SEQUENCE</scope>
    <source>
        <strain evidence="1">CBS 113818</strain>
    </source>
</reference>
<protein>
    <submittedName>
        <fullName evidence="1">Uncharacterized protein</fullName>
    </submittedName>
</protein>
<proteinExistence type="predicted"/>